<dbReference type="EMBL" id="FOLL01000004">
    <property type="protein sequence ID" value="SFC07473.1"/>
    <property type="molecule type" value="Genomic_DNA"/>
</dbReference>
<dbReference type="Proteomes" id="UP000199577">
    <property type="component" value="Unassembled WGS sequence"/>
</dbReference>
<dbReference type="AlphaFoldDB" id="A0A1I1GDR2"/>
<reference evidence="2 3" key="1">
    <citation type="submission" date="2016-10" db="EMBL/GenBank/DDBJ databases">
        <authorList>
            <person name="de Groot N.N."/>
        </authorList>
    </citation>
    <scope>NUCLEOTIDE SEQUENCE [LARGE SCALE GENOMIC DNA]</scope>
    <source>
        <strain evidence="2 3">DSM 22900</strain>
    </source>
</reference>
<dbReference type="RefSeq" id="WP_090972299.1">
    <property type="nucleotide sequence ID" value="NZ_FOLL01000004.1"/>
</dbReference>
<organism evidence="2 3">
    <name type="scientific">Parapedobacter composti</name>
    <dbReference type="NCBI Taxonomy" id="623281"/>
    <lineage>
        <taxon>Bacteria</taxon>
        <taxon>Pseudomonadati</taxon>
        <taxon>Bacteroidota</taxon>
        <taxon>Sphingobacteriia</taxon>
        <taxon>Sphingobacteriales</taxon>
        <taxon>Sphingobacteriaceae</taxon>
        <taxon>Parapedobacter</taxon>
    </lineage>
</organism>
<keyword evidence="3" id="KW-1185">Reference proteome</keyword>
<accession>A0A1I1GDR2</accession>
<gene>
    <name evidence="2" type="ORF">SAMN05421747_10417</name>
</gene>
<evidence type="ECO:0000313" key="3">
    <source>
        <dbReference type="Proteomes" id="UP000199577"/>
    </source>
</evidence>
<feature type="region of interest" description="Disordered" evidence="1">
    <location>
        <begin position="1"/>
        <end position="20"/>
    </location>
</feature>
<protein>
    <submittedName>
        <fullName evidence="2">Uncharacterized protein</fullName>
    </submittedName>
</protein>
<proteinExistence type="predicted"/>
<feature type="compositionally biased region" description="Polar residues" evidence="1">
    <location>
        <begin position="9"/>
        <end position="19"/>
    </location>
</feature>
<dbReference type="STRING" id="623281.SAMN05421747_10417"/>
<evidence type="ECO:0000256" key="1">
    <source>
        <dbReference type="SAM" id="MobiDB-lite"/>
    </source>
</evidence>
<evidence type="ECO:0000313" key="2">
    <source>
        <dbReference type="EMBL" id="SFC07473.1"/>
    </source>
</evidence>
<name>A0A1I1GDR2_9SPHI</name>
<sequence>MEKCHLTNGAANPTTNQHQGIDPKISRQLAEMGFRSYQADGGFTIHERDIGTMGKIVVFYPKFMQLVIGSGGVLHLTSQQSQ</sequence>